<evidence type="ECO:0000256" key="5">
    <source>
        <dbReference type="ARBA" id="ARBA00023136"/>
    </source>
</evidence>
<dbReference type="PANTHER" id="PTHR30086:SF5">
    <property type="entry name" value="HOMOGENTISATE EXPORT PROTEIN"/>
    <property type="match status" value="1"/>
</dbReference>
<organism evidence="7 8">
    <name type="scientific">Shewanella insulae</name>
    <dbReference type="NCBI Taxonomy" id="2681496"/>
    <lineage>
        <taxon>Bacteria</taxon>
        <taxon>Pseudomonadati</taxon>
        <taxon>Pseudomonadota</taxon>
        <taxon>Gammaproteobacteria</taxon>
        <taxon>Alteromonadales</taxon>
        <taxon>Shewanellaceae</taxon>
        <taxon>Shewanella</taxon>
    </lineage>
</organism>
<feature type="transmembrane region" description="Helical" evidence="6">
    <location>
        <begin position="109"/>
        <end position="137"/>
    </location>
</feature>
<dbReference type="Proteomes" id="UP000474778">
    <property type="component" value="Unassembled WGS sequence"/>
</dbReference>
<feature type="transmembrane region" description="Helical" evidence="6">
    <location>
        <begin position="184"/>
        <end position="202"/>
    </location>
</feature>
<gene>
    <name evidence="7" type="ORF">GNT65_14835</name>
</gene>
<name>A0A6L7I092_9GAMM</name>
<evidence type="ECO:0000256" key="1">
    <source>
        <dbReference type="ARBA" id="ARBA00004651"/>
    </source>
</evidence>
<dbReference type="GO" id="GO:0005886">
    <property type="term" value="C:plasma membrane"/>
    <property type="evidence" value="ECO:0007669"/>
    <property type="project" value="UniProtKB-SubCell"/>
</dbReference>
<evidence type="ECO:0000256" key="6">
    <source>
        <dbReference type="SAM" id="Phobius"/>
    </source>
</evidence>
<keyword evidence="2" id="KW-1003">Cell membrane</keyword>
<protein>
    <submittedName>
        <fullName evidence="7">LysE family transporter</fullName>
    </submittedName>
</protein>
<sequence length="203" mass="22402">MDFSWLLVFMLTFFLMSVSPGICMLLAMSLGANIGVRRTLWMMLGVLVGIASIATLALIGIANLLSRHEWLMLTVKYLGAAYLIYLGVKSWRTPYRASEVEAKAQSSAGALALSGFSAAISNPKAWAFLITLLPPFIRPEQPMMFQSLVLLTLVVVIEFSCLLLYAYGGRQLSAFLLQRGRGEWLNRLSGALLFLVAALWLSF</sequence>
<dbReference type="Pfam" id="PF01810">
    <property type="entry name" value="LysE"/>
    <property type="match status" value="1"/>
</dbReference>
<evidence type="ECO:0000256" key="2">
    <source>
        <dbReference type="ARBA" id="ARBA00022475"/>
    </source>
</evidence>
<feature type="transmembrane region" description="Helical" evidence="6">
    <location>
        <begin position="40"/>
        <end position="64"/>
    </location>
</feature>
<feature type="transmembrane region" description="Helical" evidence="6">
    <location>
        <begin position="143"/>
        <end position="164"/>
    </location>
</feature>
<dbReference type="AlphaFoldDB" id="A0A6L7I092"/>
<dbReference type="InterPro" id="IPR001123">
    <property type="entry name" value="LeuE-type"/>
</dbReference>
<evidence type="ECO:0000256" key="3">
    <source>
        <dbReference type="ARBA" id="ARBA00022692"/>
    </source>
</evidence>
<keyword evidence="5 6" id="KW-0472">Membrane</keyword>
<feature type="transmembrane region" description="Helical" evidence="6">
    <location>
        <begin position="6"/>
        <end position="28"/>
    </location>
</feature>
<evidence type="ECO:0000313" key="8">
    <source>
        <dbReference type="Proteomes" id="UP000474778"/>
    </source>
</evidence>
<comment type="subcellular location">
    <subcellularLocation>
        <location evidence="1">Cell membrane</location>
        <topology evidence="1">Multi-pass membrane protein</topology>
    </subcellularLocation>
</comment>
<feature type="transmembrane region" description="Helical" evidence="6">
    <location>
        <begin position="70"/>
        <end position="88"/>
    </location>
</feature>
<dbReference type="PIRSF" id="PIRSF006324">
    <property type="entry name" value="LeuE"/>
    <property type="match status" value="1"/>
</dbReference>
<proteinExistence type="predicted"/>
<evidence type="ECO:0000256" key="4">
    <source>
        <dbReference type="ARBA" id="ARBA00022989"/>
    </source>
</evidence>
<evidence type="ECO:0000313" key="7">
    <source>
        <dbReference type="EMBL" id="MXR69936.1"/>
    </source>
</evidence>
<reference evidence="7 8" key="1">
    <citation type="submission" date="2019-12" db="EMBL/GenBank/DDBJ databases">
        <title>Shewanella insulae sp. nov., isolated from a tidal flat.</title>
        <authorList>
            <person name="Yoon J.-H."/>
        </authorList>
    </citation>
    <scope>NUCLEOTIDE SEQUENCE [LARGE SCALE GENOMIC DNA]</scope>
    <source>
        <strain evidence="7 8">JBTF-M18</strain>
    </source>
</reference>
<dbReference type="GO" id="GO:0042970">
    <property type="term" value="F:homoserine transmembrane transporter activity"/>
    <property type="evidence" value="ECO:0007669"/>
    <property type="project" value="TreeGrafter"/>
</dbReference>
<accession>A0A6L7I092</accession>
<keyword evidence="4 6" id="KW-1133">Transmembrane helix</keyword>
<keyword evidence="8" id="KW-1185">Reference proteome</keyword>
<comment type="caution">
    <text evidence="7">The sequence shown here is derived from an EMBL/GenBank/DDBJ whole genome shotgun (WGS) entry which is preliminary data.</text>
</comment>
<dbReference type="PANTHER" id="PTHR30086">
    <property type="entry name" value="ARGININE EXPORTER PROTEIN ARGO"/>
    <property type="match status" value="1"/>
</dbReference>
<dbReference type="EMBL" id="WRPA01000013">
    <property type="protein sequence ID" value="MXR69936.1"/>
    <property type="molecule type" value="Genomic_DNA"/>
</dbReference>
<dbReference type="RefSeq" id="WP_160797529.1">
    <property type="nucleotide sequence ID" value="NZ_JAKEVG010000030.1"/>
</dbReference>
<keyword evidence="3 6" id="KW-0812">Transmembrane</keyword>